<dbReference type="Pfam" id="PF00528">
    <property type="entry name" value="BPD_transp_1"/>
    <property type="match status" value="1"/>
</dbReference>
<evidence type="ECO:0000256" key="6">
    <source>
        <dbReference type="ARBA" id="ARBA00023136"/>
    </source>
</evidence>
<feature type="transmembrane region" description="Helical" evidence="7">
    <location>
        <begin position="287"/>
        <end position="312"/>
    </location>
</feature>
<evidence type="ECO:0000313" key="9">
    <source>
        <dbReference type="EMBL" id="MPM06412.1"/>
    </source>
</evidence>
<dbReference type="PANTHER" id="PTHR43163:SF6">
    <property type="entry name" value="DIPEPTIDE TRANSPORT SYSTEM PERMEASE PROTEIN DPPB-RELATED"/>
    <property type="match status" value="1"/>
</dbReference>
<evidence type="ECO:0000259" key="8">
    <source>
        <dbReference type="PROSITE" id="PS50928"/>
    </source>
</evidence>
<feature type="transmembrane region" description="Helical" evidence="7">
    <location>
        <begin position="137"/>
        <end position="163"/>
    </location>
</feature>
<accession>A0A644WRP0</accession>
<evidence type="ECO:0000256" key="7">
    <source>
        <dbReference type="SAM" id="Phobius"/>
    </source>
</evidence>
<dbReference type="GO" id="GO:0005886">
    <property type="term" value="C:plasma membrane"/>
    <property type="evidence" value="ECO:0007669"/>
    <property type="project" value="UniProtKB-SubCell"/>
</dbReference>
<dbReference type="PROSITE" id="PS50928">
    <property type="entry name" value="ABC_TM1"/>
    <property type="match status" value="1"/>
</dbReference>
<feature type="transmembrane region" description="Helical" evidence="7">
    <location>
        <begin position="183"/>
        <end position="205"/>
    </location>
</feature>
<dbReference type="PANTHER" id="PTHR43163">
    <property type="entry name" value="DIPEPTIDE TRANSPORT SYSTEM PERMEASE PROTEIN DPPB-RELATED"/>
    <property type="match status" value="1"/>
</dbReference>
<dbReference type="InterPro" id="IPR035906">
    <property type="entry name" value="MetI-like_sf"/>
</dbReference>
<feature type="domain" description="ABC transmembrane type-1" evidence="8">
    <location>
        <begin position="95"/>
        <end position="306"/>
    </location>
</feature>
<evidence type="ECO:0000256" key="1">
    <source>
        <dbReference type="ARBA" id="ARBA00004651"/>
    </source>
</evidence>
<feature type="transmembrane region" description="Helical" evidence="7">
    <location>
        <begin position="12"/>
        <end position="30"/>
    </location>
</feature>
<keyword evidence="5 7" id="KW-1133">Transmembrane helix</keyword>
<keyword evidence="4 7" id="KW-0812">Transmembrane</keyword>
<organism evidence="9">
    <name type="scientific">bioreactor metagenome</name>
    <dbReference type="NCBI Taxonomy" id="1076179"/>
    <lineage>
        <taxon>unclassified sequences</taxon>
        <taxon>metagenomes</taxon>
        <taxon>ecological metagenomes</taxon>
    </lineage>
</organism>
<protein>
    <submittedName>
        <fullName evidence="9">Dipeptide transport system permease protein DppB</fullName>
    </submittedName>
</protein>
<feature type="transmembrane region" description="Helical" evidence="7">
    <location>
        <begin position="245"/>
        <end position="267"/>
    </location>
</feature>
<evidence type="ECO:0000256" key="3">
    <source>
        <dbReference type="ARBA" id="ARBA00022475"/>
    </source>
</evidence>
<dbReference type="GO" id="GO:0055085">
    <property type="term" value="P:transmembrane transport"/>
    <property type="evidence" value="ECO:0007669"/>
    <property type="project" value="InterPro"/>
</dbReference>
<reference evidence="9" key="1">
    <citation type="submission" date="2019-08" db="EMBL/GenBank/DDBJ databases">
        <authorList>
            <person name="Kucharzyk K."/>
            <person name="Murdoch R.W."/>
            <person name="Higgins S."/>
            <person name="Loffler F."/>
        </authorList>
    </citation>
    <scope>NUCLEOTIDE SEQUENCE</scope>
</reference>
<feature type="transmembrane region" description="Helical" evidence="7">
    <location>
        <begin position="95"/>
        <end position="116"/>
    </location>
</feature>
<dbReference type="Pfam" id="PF19300">
    <property type="entry name" value="BPD_transp_1_N"/>
    <property type="match status" value="1"/>
</dbReference>
<dbReference type="InterPro" id="IPR000515">
    <property type="entry name" value="MetI-like"/>
</dbReference>
<keyword evidence="2" id="KW-0813">Transport</keyword>
<keyword evidence="3" id="KW-1003">Cell membrane</keyword>
<dbReference type="EMBL" id="VSSQ01001226">
    <property type="protein sequence ID" value="MPM06412.1"/>
    <property type="molecule type" value="Genomic_DNA"/>
</dbReference>
<proteinExistence type="predicted"/>
<gene>
    <name evidence="9" type="primary">dppB_18</name>
    <name evidence="9" type="ORF">SDC9_52711</name>
</gene>
<dbReference type="SUPFAM" id="SSF161098">
    <property type="entry name" value="MetI-like"/>
    <property type="match status" value="1"/>
</dbReference>
<dbReference type="InterPro" id="IPR045621">
    <property type="entry name" value="BPD_transp_1_N"/>
</dbReference>
<comment type="subcellular location">
    <subcellularLocation>
        <location evidence="1">Cell membrane</location>
        <topology evidence="1">Multi-pass membrane protein</topology>
    </subcellularLocation>
</comment>
<sequence length="325" mass="35522">MSGYWARRTGSALLVLGLVLVLNFVLFRMMPGDPVASIIDPNFSPEAKARLSEVYGLDQSLPVQFLRYVRSTLTFDFGISFLTGRPVMEELKSRLPNTVVLLGTSLVLSSLLGTWLGMKAARKRGSLLEKCVLWSGALSFSFPSFFVQLVLLMAFAAALPLFPLRGTLSVPPPAEGLPLLLDYLWHMALPVFSLVLLGFGGWALYVRNLMVKILGEDFILLARARGLPERNIILGHAFRTLLPPLLTIFLLSLPGIVSGAVITETVFSLHGVGRFLLETVTGHDYPAAGASFFLLALLTVSCNLLSDLLYGLTDPRVRMERGGGR</sequence>
<dbReference type="CDD" id="cd06261">
    <property type="entry name" value="TM_PBP2"/>
    <property type="match status" value="1"/>
</dbReference>
<keyword evidence="6 7" id="KW-0472">Membrane</keyword>
<evidence type="ECO:0000256" key="2">
    <source>
        <dbReference type="ARBA" id="ARBA00022448"/>
    </source>
</evidence>
<evidence type="ECO:0000256" key="4">
    <source>
        <dbReference type="ARBA" id="ARBA00022692"/>
    </source>
</evidence>
<name>A0A644WRP0_9ZZZZ</name>
<comment type="caution">
    <text evidence="9">The sequence shown here is derived from an EMBL/GenBank/DDBJ whole genome shotgun (WGS) entry which is preliminary data.</text>
</comment>
<dbReference type="Gene3D" id="1.10.3720.10">
    <property type="entry name" value="MetI-like"/>
    <property type="match status" value="1"/>
</dbReference>
<dbReference type="AlphaFoldDB" id="A0A644WRP0"/>
<evidence type="ECO:0000256" key="5">
    <source>
        <dbReference type="ARBA" id="ARBA00022989"/>
    </source>
</evidence>